<evidence type="ECO:0000313" key="1">
    <source>
        <dbReference type="EMBL" id="GIY31317.1"/>
    </source>
</evidence>
<protein>
    <submittedName>
        <fullName evidence="1">Uncharacterized protein</fullName>
    </submittedName>
</protein>
<organism evidence="1 2">
    <name type="scientific">Caerostris extrusa</name>
    <name type="common">Bark spider</name>
    <name type="synonym">Caerostris bankana</name>
    <dbReference type="NCBI Taxonomy" id="172846"/>
    <lineage>
        <taxon>Eukaryota</taxon>
        <taxon>Metazoa</taxon>
        <taxon>Ecdysozoa</taxon>
        <taxon>Arthropoda</taxon>
        <taxon>Chelicerata</taxon>
        <taxon>Arachnida</taxon>
        <taxon>Araneae</taxon>
        <taxon>Araneomorphae</taxon>
        <taxon>Entelegynae</taxon>
        <taxon>Araneoidea</taxon>
        <taxon>Araneidae</taxon>
        <taxon>Caerostris</taxon>
    </lineage>
</organism>
<dbReference type="Proteomes" id="UP001054945">
    <property type="component" value="Unassembled WGS sequence"/>
</dbReference>
<reference evidence="1 2" key="1">
    <citation type="submission" date="2021-06" db="EMBL/GenBank/DDBJ databases">
        <title>Caerostris extrusa draft genome.</title>
        <authorList>
            <person name="Kono N."/>
            <person name="Arakawa K."/>
        </authorList>
    </citation>
    <scope>NUCLEOTIDE SEQUENCE [LARGE SCALE GENOMIC DNA]</scope>
</reference>
<keyword evidence="2" id="KW-1185">Reference proteome</keyword>
<comment type="caution">
    <text evidence="1">The sequence shown here is derived from an EMBL/GenBank/DDBJ whole genome shotgun (WGS) entry which is preliminary data.</text>
</comment>
<dbReference type="AlphaFoldDB" id="A0AAV4SFR9"/>
<accession>A0AAV4SFR9</accession>
<sequence>MEKVIYFKPSLCVTENDGNVFEYQQKTIRTVMHEDLNKTKVCDKFVPRTLNNKQKSRRSAHCRDIISAAENDPNL</sequence>
<name>A0AAV4SFR9_CAEEX</name>
<evidence type="ECO:0000313" key="2">
    <source>
        <dbReference type="Proteomes" id="UP001054945"/>
    </source>
</evidence>
<dbReference type="EMBL" id="BPLR01009357">
    <property type="protein sequence ID" value="GIY31317.1"/>
    <property type="molecule type" value="Genomic_DNA"/>
</dbReference>
<proteinExistence type="predicted"/>
<gene>
    <name evidence="1" type="ORF">CEXT_622321</name>
</gene>